<feature type="domain" description="DUF6821" evidence="3">
    <location>
        <begin position="48"/>
        <end position="202"/>
    </location>
</feature>
<proteinExistence type="predicted"/>
<reference evidence="4 5" key="1">
    <citation type="journal article" date="2021" name="Hortic Res">
        <title>Chromosome-scale assembly of the Dendrobium chrysotoxum genome enhances the understanding of orchid evolution.</title>
        <authorList>
            <person name="Zhang Y."/>
            <person name="Zhang G.Q."/>
            <person name="Zhang D."/>
            <person name="Liu X.D."/>
            <person name="Xu X.Y."/>
            <person name="Sun W.H."/>
            <person name="Yu X."/>
            <person name="Zhu X."/>
            <person name="Wang Z.W."/>
            <person name="Zhao X."/>
            <person name="Zhong W.Y."/>
            <person name="Chen H."/>
            <person name="Yin W.L."/>
            <person name="Huang T."/>
            <person name="Niu S.C."/>
            <person name="Liu Z.J."/>
        </authorList>
    </citation>
    <scope>NUCLEOTIDE SEQUENCE [LARGE SCALE GENOMIC DNA]</scope>
    <source>
        <strain evidence="4">Lindl</strain>
    </source>
</reference>
<dbReference type="InterPro" id="IPR045883">
    <property type="entry name" value="At4g13530-like"/>
</dbReference>
<dbReference type="PANTHER" id="PTHR33646">
    <property type="entry name" value="GB|AAF00631.1"/>
    <property type="match status" value="1"/>
</dbReference>
<gene>
    <name evidence="4" type="ORF">IEQ34_012571</name>
</gene>
<evidence type="ECO:0000313" key="5">
    <source>
        <dbReference type="Proteomes" id="UP000775213"/>
    </source>
</evidence>
<organism evidence="4 5">
    <name type="scientific">Dendrobium chrysotoxum</name>
    <name type="common">Orchid</name>
    <dbReference type="NCBI Taxonomy" id="161865"/>
    <lineage>
        <taxon>Eukaryota</taxon>
        <taxon>Viridiplantae</taxon>
        <taxon>Streptophyta</taxon>
        <taxon>Embryophyta</taxon>
        <taxon>Tracheophyta</taxon>
        <taxon>Spermatophyta</taxon>
        <taxon>Magnoliopsida</taxon>
        <taxon>Liliopsida</taxon>
        <taxon>Asparagales</taxon>
        <taxon>Orchidaceae</taxon>
        <taxon>Epidendroideae</taxon>
        <taxon>Malaxideae</taxon>
        <taxon>Dendrobiinae</taxon>
        <taxon>Dendrobium</taxon>
    </lineage>
</organism>
<keyword evidence="2" id="KW-0472">Membrane</keyword>
<feature type="transmembrane region" description="Helical" evidence="2">
    <location>
        <begin position="115"/>
        <end position="140"/>
    </location>
</feature>
<protein>
    <recommendedName>
        <fullName evidence="3">DUF6821 domain-containing protein</fullName>
    </recommendedName>
</protein>
<dbReference type="InterPro" id="IPR049224">
    <property type="entry name" value="DUF6821"/>
</dbReference>
<accession>A0AAV7GUT2</accession>
<evidence type="ECO:0000313" key="4">
    <source>
        <dbReference type="EMBL" id="KAH0459757.1"/>
    </source>
</evidence>
<dbReference type="Pfam" id="PF20705">
    <property type="entry name" value="DUF6821"/>
    <property type="match status" value="1"/>
</dbReference>
<name>A0AAV7GUT2_DENCH</name>
<keyword evidence="2" id="KW-1133">Transmembrane helix</keyword>
<dbReference type="EMBL" id="JAGFBR010000011">
    <property type="protein sequence ID" value="KAH0459757.1"/>
    <property type="molecule type" value="Genomic_DNA"/>
</dbReference>
<feature type="compositionally biased region" description="Polar residues" evidence="1">
    <location>
        <begin position="51"/>
        <end position="68"/>
    </location>
</feature>
<dbReference type="AlphaFoldDB" id="A0AAV7GUT2"/>
<feature type="region of interest" description="Disordered" evidence="1">
    <location>
        <begin position="51"/>
        <end position="108"/>
    </location>
</feature>
<sequence length="206" mass="23215">MEKEEKVEEWELLPPNTSFLEMGLEDIKDLFSKEIDYVDYFIEQPAQHLDLSQSANEKPSQQPIASKRQNYDEEFQEEIRVEDPKQQTFCNVSEAKEESSDDEDKEVLGEKPRPLVAGIGEMLSIGAAVAAAMLCGFLLGSGRRKVQPRRADTMRFHIYKDDKALKQMVRQANRINQVLVATASGMPPPVMQPATISFGGCFGDML</sequence>
<dbReference type="Proteomes" id="UP000775213">
    <property type="component" value="Unassembled WGS sequence"/>
</dbReference>
<comment type="caution">
    <text evidence="4">The sequence shown here is derived from an EMBL/GenBank/DDBJ whole genome shotgun (WGS) entry which is preliminary data.</text>
</comment>
<evidence type="ECO:0000259" key="3">
    <source>
        <dbReference type="Pfam" id="PF20705"/>
    </source>
</evidence>
<keyword evidence="5" id="KW-1185">Reference proteome</keyword>
<keyword evidence="2" id="KW-0812">Transmembrane</keyword>
<dbReference type="PANTHER" id="PTHR33646:SF2">
    <property type="entry name" value="F20H23.8 PROTEIN"/>
    <property type="match status" value="1"/>
</dbReference>
<evidence type="ECO:0000256" key="1">
    <source>
        <dbReference type="SAM" id="MobiDB-lite"/>
    </source>
</evidence>
<evidence type="ECO:0000256" key="2">
    <source>
        <dbReference type="SAM" id="Phobius"/>
    </source>
</evidence>